<dbReference type="EMBL" id="KN832883">
    <property type="protein sequence ID" value="KIM97034.1"/>
    <property type="molecule type" value="Genomic_DNA"/>
</dbReference>
<sequence>MPGHPSFGPTRKSCTRCRLHKRKCDRAHPSCSLCSRCVEPAAYPTPPVPAVDEALRDPPVHEALTPFDIKTNIITRLSDTDPRKIMTIYSKTIHPWFSIFSQSTFYSQHAATWDAASVDFALLCFAIVLLDCSPQQLQGAYTLHSTHRSMYLMSKTWITVLEGAGWNSIDFVKARLLITLFEVSHGFDIAAYFSIANAIRAADALVVFQQQGISQSLAEQDIEEYRIMWWGIAILDRALLLAFYNGSKATCSGASISSISQATAVLDTLIDDIVERVAGLNRGSLEPEESSIPLFVIFLVYKAAAITTGRLQNGIKPEANLQRLRILRNSLAALAQRWLAGGENLC</sequence>
<keyword evidence="8" id="KW-1185">Reference proteome</keyword>
<dbReference type="InterPro" id="IPR036864">
    <property type="entry name" value="Zn2-C6_fun-type_DNA-bd_sf"/>
</dbReference>
<keyword evidence="2" id="KW-0479">Metal-binding</keyword>
<name>A0A0C3H0X4_OIDMZ</name>
<dbReference type="OrthoDB" id="270167at2759"/>
<dbReference type="InParanoid" id="A0A0C3H0X4"/>
<dbReference type="Pfam" id="PF04082">
    <property type="entry name" value="Fungal_trans"/>
    <property type="match status" value="1"/>
</dbReference>
<dbReference type="PANTHER" id="PTHR47338">
    <property type="entry name" value="ZN(II)2CYS6 TRANSCRIPTION FACTOR (EUROFUNG)-RELATED"/>
    <property type="match status" value="1"/>
</dbReference>
<dbReference type="GO" id="GO:0005634">
    <property type="term" value="C:nucleus"/>
    <property type="evidence" value="ECO:0007669"/>
    <property type="project" value="UniProtKB-SubCell"/>
</dbReference>
<dbReference type="GO" id="GO:0000981">
    <property type="term" value="F:DNA-binding transcription factor activity, RNA polymerase II-specific"/>
    <property type="evidence" value="ECO:0007669"/>
    <property type="project" value="InterPro"/>
</dbReference>
<evidence type="ECO:0000313" key="7">
    <source>
        <dbReference type="EMBL" id="KIM97034.1"/>
    </source>
</evidence>
<accession>A0A0C3H0X4</accession>
<dbReference type="SUPFAM" id="SSF57701">
    <property type="entry name" value="Zn2/Cys6 DNA-binding domain"/>
    <property type="match status" value="1"/>
</dbReference>
<dbReference type="GO" id="GO:0006351">
    <property type="term" value="P:DNA-templated transcription"/>
    <property type="evidence" value="ECO:0007669"/>
    <property type="project" value="InterPro"/>
</dbReference>
<evidence type="ECO:0000256" key="4">
    <source>
        <dbReference type="ARBA" id="ARBA00023163"/>
    </source>
</evidence>
<evidence type="ECO:0000256" key="3">
    <source>
        <dbReference type="ARBA" id="ARBA00023015"/>
    </source>
</evidence>
<dbReference type="HOGENOM" id="CLU_023880_5_0_1"/>
<keyword evidence="3" id="KW-0805">Transcription regulation</keyword>
<dbReference type="STRING" id="913774.A0A0C3H0X4"/>
<dbReference type="PROSITE" id="PS50048">
    <property type="entry name" value="ZN2_CY6_FUNGAL_2"/>
    <property type="match status" value="1"/>
</dbReference>
<evidence type="ECO:0000256" key="5">
    <source>
        <dbReference type="ARBA" id="ARBA00023242"/>
    </source>
</evidence>
<comment type="subcellular location">
    <subcellularLocation>
        <location evidence="1">Nucleus</location>
    </subcellularLocation>
</comment>
<dbReference type="InterPro" id="IPR007219">
    <property type="entry name" value="XnlR_reg_dom"/>
</dbReference>
<organism evidence="7 8">
    <name type="scientific">Oidiodendron maius (strain Zn)</name>
    <dbReference type="NCBI Taxonomy" id="913774"/>
    <lineage>
        <taxon>Eukaryota</taxon>
        <taxon>Fungi</taxon>
        <taxon>Dikarya</taxon>
        <taxon>Ascomycota</taxon>
        <taxon>Pezizomycotina</taxon>
        <taxon>Leotiomycetes</taxon>
        <taxon>Leotiomycetes incertae sedis</taxon>
        <taxon>Myxotrichaceae</taxon>
        <taxon>Oidiodendron</taxon>
    </lineage>
</organism>
<dbReference type="CDD" id="cd12148">
    <property type="entry name" value="fungal_TF_MHR"/>
    <property type="match status" value="1"/>
</dbReference>
<evidence type="ECO:0000256" key="1">
    <source>
        <dbReference type="ARBA" id="ARBA00004123"/>
    </source>
</evidence>
<dbReference type="PANTHER" id="PTHR47338:SF20">
    <property type="entry name" value="ZN(II)2CYS6 TRANSCRIPTION FACTOR (EUROFUNG)"/>
    <property type="match status" value="1"/>
</dbReference>
<dbReference type="CDD" id="cd00067">
    <property type="entry name" value="GAL4"/>
    <property type="match status" value="1"/>
</dbReference>
<keyword evidence="5" id="KW-0539">Nucleus</keyword>
<protein>
    <recommendedName>
        <fullName evidence="6">Zn(2)-C6 fungal-type domain-containing protein</fullName>
    </recommendedName>
</protein>
<dbReference type="AlphaFoldDB" id="A0A0C3H0X4"/>
<proteinExistence type="predicted"/>
<evidence type="ECO:0000256" key="2">
    <source>
        <dbReference type="ARBA" id="ARBA00022723"/>
    </source>
</evidence>
<dbReference type="Gene3D" id="4.10.240.10">
    <property type="entry name" value="Zn(2)-C6 fungal-type DNA-binding domain"/>
    <property type="match status" value="1"/>
</dbReference>
<evidence type="ECO:0000259" key="6">
    <source>
        <dbReference type="PROSITE" id="PS50048"/>
    </source>
</evidence>
<gene>
    <name evidence="7" type="ORF">OIDMADRAFT_131616</name>
</gene>
<reference evidence="7 8" key="1">
    <citation type="submission" date="2014-04" db="EMBL/GenBank/DDBJ databases">
        <authorList>
            <consortium name="DOE Joint Genome Institute"/>
            <person name="Kuo A."/>
            <person name="Martino E."/>
            <person name="Perotto S."/>
            <person name="Kohler A."/>
            <person name="Nagy L.G."/>
            <person name="Floudas D."/>
            <person name="Copeland A."/>
            <person name="Barry K.W."/>
            <person name="Cichocki N."/>
            <person name="Veneault-Fourrey C."/>
            <person name="LaButti K."/>
            <person name="Lindquist E.A."/>
            <person name="Lipzen A."/>
            <person name="Lundell T."/>
            <person name="Morin E."/>
            <person name="Murat C."/>
            <person name="Sun H."/>
            <person name="Tunlid A."/>
            <person name="Henrissat B."/>
            <person name="Grigoriev I.V."/>
            <person name="Hibbett D.S."/>
            <person name="Martin F."/>
            <person name="Nordberg H.P."/>
            <person name="Cantor M.N."/>
            <person name="Hua S.X."/>
        </authorList>
    </citation>
    <scope>NUCLEOTIDE SEQUENCE [LARGE SCALE GENOMIC DNA]</scope>
    <source>
        <strain evidence="7 8">Zn</strain>
    </source>
</reference>
<keyword evidence="4" id="KW-0804">Transcription</keyword>
<dbReference type="GO" id="GO:0003677">
    <property type="term" value="F:DNA binding"/>
    <property type="evidence" value="ECO:0007669"/>
    <property type="project" value="InterPro"/>
</dbReference>
<dbReference type="GO" id="GO:0008270">
    <property type="term" value="F:zinc ion binding"/>
    <property type="evidence" value="ECO:0007669"/>
    <property type="project" value="InterPro"/>
</dbReference>
<dbReference type="InterPro" id="IPR050815">
    <property type="entry name" value="TF_fung"/>
</dbReference>
<reference evidence="8" key="2">
    <citation type="submission" date="2015-01" db="EMBL/GenBank/DDBJ databases">
        <title>Evolutionary Origins and Diversification of the Mycorrhizal Mutualists.</title>
        <authorList>
            <consortium name="DOE Joint Genome Institute"/>
            <consortium name="Mycorrhizal Genomics Consortium"/>
            <person name="Kohler A."/>
            <person name="Kuo A."/>
            <person name="Nagy L.G."/>
            <person name="Floudas D."/>
            <person name="Copeland A."/>
            <person name="Barry K.W."/>
            <person name="Cichocki N."/>
            <person name="Veneault-Fourrey C."/>
            <person name="LaButti K."/>
            <person name="Lindquist E.A."/>
            <person name="Lipzen A."/>
            <person name="Lundell T."/>
            <person name="Morin E."/>
            <person name="Murat C."/>
            <person name="Riley R."/>
            <person name="Ohm R."/>
            <person name="Sun H."/>
            <person name="Tunlid A."/>
            <person name="Henrissat B."/>
            <person name="Grigoriev I.V."/>
            <person name="Hibbett D.S."/>
            <person name="Martin F."/>
        </authorList>
    </citation>
    <scope>NUCLEOTIDE SEQUENCE [LARGE SCALE GENOMIC DNA]</scope>
    <source>
        <strain evidence="8">Zn</strain>
    </source>
</reference>
<dbReference type="InterPro" id="IPR001138">
    <property type="entry name" value="Zn2Cys6_DnaBD"/>
</dbReference>
<evidence type="ECO:0000313" key="8">
    <source>
        <dbReference type="Proteomes" id="UP000054321"/>
    </source>
</evidence>
<feature type="domain" description="Zn(2)-C6 fungal-type" evidence="6">
    <location>
        <begin position="13"/>
        <end position="36"/>
    </location>
</feature>
<dbReference type="Proteomes" id="UP000054321">
    <property type="component" value="Unassembled WGS sequence"/>
</dbReference>